<comment type="catalytic activity">
    <reaction evidence="9 11">
        <text>[(1-&gt;4)-alpha-D-galacturonosyl methyl ester](n) + n H2O = [(1-&gt;4)-alpha-D-galacturonosyl](n) + n methanol + n H(+)</text>
        <dbReference type="Rhea" id="RHEA:22380"/>
        <dbReference type="Rhea" id="RHEA-COMP:14570"/>
        <dbReference type="Rhea" id="RHEA-COMP:14573"/>
        <dbReference type="ChEBI" id="CHEBI:15377"/>
        <dbReference type="ChEBI" id="CHEBI:15378"/>
        <dbReference type="ChEBI" id="CHEBI:17790"/>
        <dbReference type="ChEBI" id="CHEBI:140522"/>
        <dbReference type="ChEBI" id="CHEBI:140523"/>
        <dbReference type="EC" id="3.1.1.11"/>
    </reaction>
</comment>
<keyword evidence="17" id="KW-1185">Reference proteome</keyword>
<feature type="signal peptide" evidence="11">
    <location>
        <begin position="1"/>
        <end position="19"/>
    </location>
</feature>
<dbReference type="FunFam" id="2.160.20.10:FF:000014">
    <property type="entry name" value="Pectinesterase"/>
    <property type="match status" value="1"/>
</dbReference>
<dbReference type="Gene3D" id="2.160.20.10">
    <property type="entry name" value="Single-stranded right-handed beta-helix, Pectin lyase-like"/>
    <property type="match status" value="1"/>
</dbReference>
<evidence type="ECO:0000256" key="7">
    <source>
        <dbReference type="ARBA" id="ARBA00022801"/>
    </source>
</evidence>
<comment type="pathway">
    <text evidence="2 11">Glycan metabolism; pectin degradation; 2-dehydro-3-deoxy-D-gluconate from pectin: step 1/5.</text>
</comment>
<evidence type="ECO:0000256" key="11">
    <source>
        <dbReference type="RuleBase" id="RU000589"/>
    </source>
</evidence>
<evidence type="ECO:0000313" key="13">
    <source>
        <dbReference type="EMBL" id="KAE8991902.1"/>
    </source>
</evidence>
<accession>A0A6A3JCH1</accession>
<comment type="caution">
    <text evidence="13">The sequence shown here is derived from an EMBL/GenBank/DDBJ whole genome shotgun (WGS) entry which is preliminary data.</text>
</comment>
<reference evidence="16 18" key="1">
    <citation type="submission" date="2018-09" db="EMBL/GenBank/DDBJ databases">
        <title>Genomic investigation of the strawberry pathogen Phytophthora fragariae indicates pathogenicity is determined by transcriptional variation in three key races.</title>
        <authorList>
            <person name="Adams T.M."/>
            <person name="Armitage A.D."/>
            <person name="Sobczyk M.K."/>
            <person name="Bates H.J."/>
            <person name="Dunwell J.M."/>
            <person name="Nellist C.F."/>
            <person name="Harrison R.J."/>
        </authorList>
    </citation>
    <scope>NUCLEOTIDE SEQUENCE [LARGE SCALE GENOMIC DNA]</scope>
    <source>
        <strain evidence="13 16">SCRP249</strain>
        <strain evidence="14 18">SCRP324</strain>
        <strain evidence="15 17">SCRP333</strain>
    </source>
</reference>
<dbReference type="PROSITE" id="PS00503">
    <property type="entry name" value="PECTINESTERASE_2"/>
    <property type="match status" value="1"/>
</dbReference>
<evidence type="ECO:0000256" key="1">
    <source>
        <dbReference type="ARBA" id="ARBA00004613"/>
    </source>
</evidence>
<feature type="chain" id="PRO_5033921057" description="Pectinesterase" evidence="11">
    <location>
        <begin position="20"/>
        <end position="339"/>
    </location>
</feature>
<keyword evidence="8 11" id="KW-0063">Aspartyl esterase</keyword>
<dbReference type="Proteomes" id="UP000435112">
    <property type="component" value="Unassembled WGS sequence"/>
</dbReference>
<feature type="active site" evidence="10">
    <location>
        <position position="196"/>
    </location>
</feature>
<dbReference type="GO" id="GO:0045490">
    <property type="term" value="P:pectin catabolic process"/>
    <property type="evidence" value="ECO:0007669"/>
    <property type="project" value="UniProtKB-UniRule"/>
</dbReference>
<dbReference type="EMBL" id="QXFT01000315">
    <property type="protein sequence ID" value="KAE9347486.1"/>
    <property type="molecule type" value="Genomic_DNA"/>
</dbReference>
<comment type="similarity">
    <text evidence="3">Belongs to the pectinesterase family.</text>
</comment>
<dbReference type="Proteomes" id="UP000434957">
    <property type="component" value="Unassembled WGS sequence"/>
</dbReference>
<evidence type="ECO:0000313" key="17">
    <source>
        <dbReference type="Proteomes" id="UP000434957"/>
    </source>
</evidence>
<dbReference type="InterPro" id="IPR033131">
    <property type="entry name" value="Pectinesterase_Asp_AS"/>
</dbReference>
<keyword evidence="6 11" id="KW-0732">Signal</keyword>
<dbReference type="SUPFAM" id="SSF51126">
    <property type="entry name" value="Pectin lyase-like"/>
    <property type="match status" value="1"/>
</dbReference>
<organism evidence="13 16">
    <name type="scientific">Phytophthora rubi</name>
    <dbReference type="NCBI Taxonomy" id="129364"/>
    <lineage>
        <taxon>Eukaryota</taxon>
        <taxon>Sar</taxon>
        <taxon>Stramenopiles</taxon>
        <taxon>Oomycota</taxon>
        <taxon>Peronosporomycetes</taxon>
        <taxon>Peronosporales</taxon>
        <taxon>Peronosporaceae</taxon>
        <taxon>Phytophthora</taxon>
    </lineage>
</organism>
<evidence type="ECO:0000313" key="16">
    <source>
        <dbReference type="Proteomes" id="UP000429607"/>
    </source>
</evidence>
<evidence type="ECO:0000256" key="3">
    <source>
        <dbReference type="ARBA" id="ARBA00008891"/>
    </source>
</evidence>
<dbReference type="GO" id="GO:0030599">
    <property type="term" value="F:pectinesterase activity"/>
    <property type="evidence" value="ECO:0007669"/>
    <property type="project" value="UniProtKB-UniRule"/>
</dbReference>
<evidence type="ECO:0000256" key="2">
    <source>
        <dbReference type="ARBA" id="ARBA00005184"/>
    </source>
</evidence>
<protein>
    <recommendedName>
        <fullName evidence="4 11">Pectinesterase</fullName>
        <ecNumber evidence="4 11">3.1.1.11</ecNumber>
    </recommendedName>
</protein>
<evidence type="ECO:0000256" key="6">
    <source>
        <dbReference type="ARBA" id="ARBA00022729"/>
    </source>
</evidence>
<evidence type="ECO:0000313" key="15">
    <source>
        <dbReference type="EMBL" id="KAE9347486.1"/>
    </source>
</evidence>
<name>A0A6A3JCH1_9STRA</name>
<comment type="subcellular location">
    <subcellularLocation>
        <location evidence="1">Secreted</location>
    </subcellularLocation>
</comment>
<evidence type="ECO:0000259" key="12">
    <source>
        <dbReference type="Pfam" id="PF01095"/>
    </source>
</evidence>
<evidence type="ECO:0000256" key="5">
    <source>
        <dbReference type="ARBA" id="ARBA00022525"/>
    </source>
</evidence>
<dbReference type="GO" id="GO:0042545">
    <property type="term" value="P:cell wall modification"/>
    <property type="evidence" value="ECO:0007669"/>
    <property type="project" value="UniProtKB-UniRule"/>
</dbReference>
<dbReference type="EC" id="3.1.1.11" evidence="4 11"/>
<dbReference type="GO" id="GO:0005576">
    <property type="term" value="C:extracellular region"/>
    <property type="evidence" value="ECO:0007669"/>
    <property type="project" value="UniProtKB-SubCell"/>
</dbReference>
<evidence type="ECO:0000256" key="4">
    <source>
        <dbReference type="ARBA" id="ARBA00013229"/>
    </source>
</evidence>
<dbReference type="PANTHER" id="PTHR31321:SF57">
    <property type="entry name" value="PECTINESTERASE 53-RELATED"/>
    <property type="match status" value="1"/>
</dbReference>
<dbReference type="InterPro" id="IPR012334">
    <property type="entry name" value="Pectin_lyas_fold"/>
</dbReference>
<dbReference type="EMBL" id="QXFV01002160">
    <property type="protein sequence ID" value="KAE8991902.1"/>
    <property type="molecule type" value="Genomic_DNA"/>
</dbReference>
<feature type="domain" description="Pectinesterase catalytic" evidence="12">
    <location>
        <begin position="43"/>
        <end position="312"/>
    </location>
</feature>
<evidence type="ECO:0000313" key="18">
    <source>
        <dbReference type="Proteomes" id="UP000435112"/>
    </source>
</evidence>
<dbReference type="Proteomes" id="UP000429607">
    <property type="component" value="Unassembled WGS sequence"/>
</dbReference>
<proteinExistence type="inferred from homology"/>
<evidence type="ECO:0000313" key="14">
    <source>
        <dbReference type="EMBL" id="KAE9038867.1"/>
    </source>
</evidence>
<evidence type="ECO:0000256" key="8">
    <source>
        <dbReference type="ARBA" id="ARBA00023085"/>
    </source>
</evidence>
<keyword evidence="7 11" id="KW-0378">Hydrolase</keyword>
<dbReference type="OrthoDB" id="2019149at2759"/>
<dbReference type="AlphaFoldDB" id="A0A6A3JCH1"/>
<dbReference type="PANTHER" id="PTHR31321">
    <property type="entry name" value="ACYL-COA THIOESTER HYDROLASE YBHC-RELATED"/>
    <property type="match status" value="1"/>
</dbReference>
<sequence>MQLLAPLIALLGLAATVEGGCGGPNTHVTPPPGAIVVDATGAHRGSFRTLAQGVAKLSASTTPQTIFMFPGVYREQVIVPKLNGPLILQGYTCNTMAYSSNQVTITQAKAQKDIPASITKNRNDLTATLLLKSDNVKVYNLNVANTAGNVGQAIAVKADGANYGFYACKFTGYQDTLYANKGPSVYAKSYISGAVDFVFGLYAQAWFETCDIVSIGKGSIAANGRDSAVNPSRYVFNNARVTGTGGVGTAYLGRPWKLFSRVVWQNSDLSNVINPEGWNKWNGDNNVGNVDFKEFNNRGLGAAVNKRVGFSGRLAKAVPITDILGANYKTQWWVDTKYL</sequence>
<evidence type="ECO:0000256" key="10">
    <source>
        <dbReference type="PROSITE-ProRule" id="PRU10040"/>
    </source>
</evidence>
<dbReference type="InterPro" id="IPR000070">
    <property type="entry name" value="Pectinesterase_cat"/>
</dbReference>
<dbReference type="UniPathway" id="UPA00545">
    <property type="reaction ID" value="UER00823"/>
</dbReference>
<dbReference type="InterPro" id="IPR011050">
    <property type="entry name" value="Pectin_lyase_fold/virulence"/>
</dbReference>
<dbReference type="Pfam" id="PF01095">
    <property type="entry name" value="Pectinesterase"/>
    <property type="match status" value="1"/>
</dbReference>
<gene>
    <name evidence="13" type="ORF">PR001_g21092</name>
    <name evidence="14" type="ORF">PR002_g5796</name>
    <name evidence="15" type="ORF">PR003_g6902</name>
</gene>
<evidence type="ECO:0000256" key="9">
    <source>
        <dbReference type="ARBA" id="ARBA00047928"/>
    </source>
</evidence>
<keyword evidence="5" id="KW-0964">Secreted</keyword>
<dbReference type="EMBL" id="QXFU01000252">
    <property type="protein sequence ID" value="KAE9038867.1"/>
    <property type="molecule type" value="Genomic_DNA"/>
</dbReference>